<evidence type="ECO:0000259" key="2">
    <source>
        <dbReference type="SMART" id="SM00596"/>
    </source>
</evidence>
<reference evidence="3" key="1">
    <citation type="submission" date="2018-04" db="EMBL/GenBank/DDBJ databases">
        <title>Transcriptome assembly of Sipha flava.</title>
        <authorList>
            <person name="Scully E.D."/>
            <person name="Geib S.M."/>
            <person name="Palmer N.A."/>
            <person name="Koch K."/>
            <person name="Bradshaw J."/>
            <person name="Heng-Moss T."/>
            <person name="Sarath G."/>
        </authorList>
    </citation>
    <scope>NUCLEOTIDE SEQUENCE</scope>
</reference>
<dbReference type="Pfam" id="PF07530">
    <property type="entry name" value="PRE_C2HC"/>
    <property type="match status" value="1"/>
</dbReference>
<dbReference type="PANTHER" id="PTHR33273">
    <property type="entry name" value="DOMAIN-CONTAINING PROTEIN, PUTATIVE-RELATED"/>
    <property type="match status" value="1"/>
</dbReference>
<dbReference type="InterPro" id="IPR006579">
    <property type="entry name" value="Pre_C2HC_dom"/>
</dbReference>
<dbReference type="AlphaFoldDB" id="A0A2S2R8S1"/>
<dbReference type="EMBL" id="GGMS01017182">
    <property type="protein sequence ID" value="MBY86385.1"/>
    <property type="molecule type" value="Transcribed_RNA"/>
</dbReference>
<accession>A0A2S2R8S1</accession>
<feature type="region of interest" description="Disordered" evidence="1">
    <location>
        <begin position="23"/>
        <end position="74"/>
    </location>
</feature>
<evidence type="ECO:0000313" key="3">
    <source>
        <dbReference type="EMBL" id="MBY86385.1"/>
    </source>
</evidence>
<proteinExistence type="predicted"/>
<sequence>MSNNNDVQNKTVAPIHLINKKGKNSLTASSSSINDPVNDWEIKNNKNQNKRNISTSSSGSMKSPTLPKNKKPKKPLFITTNRFEVLSQNDDEVFATTPQAIIPNEVIPDELIKPPPPIFVRGVLEFKDLCNEISELIGNDKFFCKSSTDQLKIQTATPEAYRLLIHYLKNNNAQFHTYQLTQDKPIRVVIRNIHPSTDINEIKKELTELSFAVKQVTNVLHKTTKLPLPLFFVDLEKSEKSLEIFQLPSLLYTKIKVEEPYKPRMISQCQNCQDYGHTRSYCGYPPRCVRCGNSHLTSDCTKPRDSPAKCALCSGSHPTNYRGCNVFKELQRRKKPNNKSKFLHDNVNLNHYNNNNFNVKENHPLPTNINPNTHSPLKTYAQATSNETYETTNTGHSKHHSSTLDINKTMSDFLDNFKSLINLLIALLTQVISSLLNNKNDR</sequence>
<name>A0A2S2R8S1_9HEMI</name>
<dbReference type="OrthoDB" id="6628654at2759"/>
<dbReference type="PANTHER" id="PTHR33273:SF2">
    <property type="entry name" value="ENDONUCLEASE_EXONUCLEASE_PHOSPHATASE DOMAIN-CONTAINING PROTEIN"/>
    <property type="match status" value="1"/>
</dbReference>
<feature type="compositionally biased region" description="Low complexity" evidence="1">
    <location>
        <begin position="45"/>
        <end position="67"/>
    </location>
</feature>
<organism evidence="3">
    <name type="scientific">Sipha flava</name>
    <name type="common">yellow sugarcane aphid</name>
    <dbReference type="NCBI Taxonomy" id="143950"/>
    <lineage>
        <taxon>Eukaryota</taxon>
        <taxon>Metazoa</taxon>
        <taxon>Ecdysozoa</taxon>
        <taxon>Arthropoda</taxon>
        <taxon>Hexapoda</taxon>
        <taxon>Insecta</taxon>
        <taxon>Pterygota</taxon>
        <taxon>Neoptera</taxon>
        <taxon>Paraneoptera</taxon>
        <taxon>Hemiptera</taxon>
        <taxon>Sternorrhyncha</taxon>
        <taxon>Aphidomorpha</taxon>
        <taxon>Aphidoidea</taxon>
        <taxon>Aphididae</taxon>
        <taxon>Sipha</taxon>
    </lineage>
</organism>
<gene>
    <name evidence="3" type="ORF">g.181886</name>
</gene>
<evidence type="ECO:0000256" key="1">
    <source>
        <dbReference type="SAM" id="MobiDB-lite"/>
    </source>
</evidence>
<dbReference type="SMART" id="SM00596">
    <property type="entry name" value="PRE_C2HC"/>
    <property type="match status" value="1"/>
</dbReference>
<feature type="domain" description="Pre-C2HC" evidence="2">
    <location>
        <begin position="199"/>
        <end position="267"/>
    </location>
</feature>
<feature type="compositionally biased region" description="Polar residues" evidence="1">
    <location>
        <begin position="24"/>
        <end position="35"/>
    </location>
</feature>
<protein>
    <submittedName>
        <fullName evidence="3">Nucleic-acid-binding protein</fullName>
    </submittedName>
</protein>